<dbReference type="PANTHER" id="PTHR43037:SF5">
    <property type="entry name" value="FERULOYL ESTERASE"/>
    <property type="match status" value="1"/>
</dbReference>
<proteinExistence type="predicted"/>
<sequence>MEEGQLLARPRLPAGEAWPLPPGLHPLGLGGARDGLLRVPKAPLPGPLPLILMLHGHGGDAARALQRIEPIADAALILLPESLGATWDVLEGGYGPDVARIDAALARILAAWPVDPARVAAAGFSDGASYALSLAMMNGALFTHALAFSPGFAAPVRIEGKPRCFLSHGTADRVLNIDLCSRRLAPKLRQSGYPLTYLEFSGGHEVPEEVARRALAFLDTA</sequence>
<keyword evidence="4" id="KW-1185">Reference proteome</keyword>
<dbReference type="SUPFAM" id="SSF53474">
    <property type="entry name" value="alpha/beta-Hydrolases"/>
    <property type="match status" value="1"/>
</dbReference>
<gene>
    <name evidence="3" type="ORF">SAMN04487779_101635</name>
</gene>
<evidence type="ECO:0000313" key="3">
    <source>
        <dbReference type="EMBL" id="SDD99921.1"/>
    </source>
</evidence>
<name>A0A1G6ZBL8_9PROT</name>
<dbReference type="GO" id="GO:0016787">
    <property type="term" value="F:hydrolase activity"/>
    <property type="evidence" value="ECO:0007669"/>
    <property type="project" value="UniProtKB-KW"/>
</dbReference>
<dbReference type="InterPro" id="IPR050955">
    <property type="entry name" value="Plant_Biomass_Hydrol_Est"/>
</dbReference>
<dbReference type="Gene3D" id="3.40.50.1820">
    <property type="entry name" value="alpha/beta hydrolase"/>
    <property type="match status" value="1"/>
</dbReference>
<dbReference type="STRING" id="938405.SAMN02927895_01261"/>
<dbReference type="Proteomes" id="UP000198925">
    <property type="component" value="Unassembled WGS sequence"/>
</dbReference>
<evidence type="ECO:0000256" key="2">
    <source>
        <dbReference type="ARBA" id="ARBA00022801"/>
    </source>
</evidence>
<organism evidence="3 4">
    <name type="scientific">Belnapia rosea</name>
    <dbReference type="NCBI Taxonomy" id="938405"/>
    <lineage>
        <taxon>Bacteria</taxon>
        <taxon>Pseudomonadati</taxon>
        <taxon>Pseudomonadota</taxon>
        <taxon>Alphaproteobacteria</taxon>
        <taxon>Acetobacterales</taxon>
        <taxon>Roseomonadaceae</taxon>
        <taxon>Belnapia</taxon>
    </lineage>
</organism>
<protein>
    <submittedName>
        <fullName evidence="3">Predicted esterase</fullName>
    </submittedName>
</protein>
<dbReference type="PANTHER" id="PTHR43037">
    <property type="entry name" value="UNNAMED PRODUCT-RELATED"/>
    <property type="match status" value="1"/>
</dbReference>
<dbReference type="AlphaFoldDB" id="A0A1G6ZBL8"/>
<keyword evidence="2" id="KW-0378">Hydrolase</keyword>
<evidence type="ECO:0000256" key="1">
    <source>
        <dbReference type="ARBA" id="ARBA00022729"/>
    </source>
</evidence>
<dbReference type="EMBL" id="FMZX01000016">
    <property type="protein sequence ID" value="SDD99921.1"/>
    <property type="molecule type" value="Genomic_DNA"/>
</dbReference>
<reference evidence="3 4" key="1">
    <citation type="submission" date="2016-10" db="EMBL/GenBank/DDBJ databases">
        <authorList>
            <person name="de Groot N.N."/>
        </authorList>
    </citation>
    <scope>NUCLEOTIDE SEQUENCE [LARGE SCALE GENOMIC DNA]</scope>
    <source>
        <strain evidence="3 4">CPCC 100156</strain>
    </source>
</reference>
<evidence type="ECO:0000313" key="4">
    <source>
        <dbReference type="Proteomes" id="UP000198925"/>
    </source>
</evidence>
<keyword evidence="1" id="KW-0732">Signal</keyword>
<accession>A0A1G6ZBL8</accession>
<dbReference type="InterPro" id="IPR029058">
    <property type="entry name" value="AB_hydrolase_fold"/>
</dbReference>